<dbReference type="EMBL" id="JH687770">
    <property type="protein sequence ID" value="EJD44634.1"/>
    <property type="molecule type" value="Genomic_DNA"/>
</dbReference>
<dbReference type="SUPFAM" id="SSF53098">
    <property type="entry name" value="Ribonuclease H-like"/>
    <property type="match status" value="1"/>
</dbReference>
<dbReference type="Proteomes" id="UP000006514">
    <property type="component" value="Unassembled WGS sequence"/>
</dbReference>
<dbReference type="KEGG" id="adl:AURDEDRAFT_125186"/>
<dbReference type="AlphaFoldDB" id="J0DDW7"/>
<dbReference type="eggNOG" id="ENOG502S71S">
    <property type="taxonomic scope" value="Eukaryota"/>
</dbReference>
<gene>
    <name evidence="1" type="ORF">AURDEDRAFT_125186</name>
</gene>
<evidence type="ECO:0000313" key="2">
    <source>
        <dbReference type="Proteomes" id="UP000006514"/>
    </source>
</evidence>
<dbReference type="InterPro" id="IPR012337">
    <property type="entry name" value="RNaseH-like_sf"/>
</dbReference>
<keyword evidence="2" id="KW-1185">Reference proteome</keyword>
<evidence type="ECO:0000313" key="1">
    <source>
        <dbReference type="EMBL" id="EJD44634.1"/>
    </source>
</evidence>
<name>J0DDW7_AURST</name>
<dbReference type="InParanoid" id="J0DDW7"/>
<accession>J0DDW7</accession>
<protein>
    <submittedName>
        <fullName evidence="1">Uncharacterized protein</fullName>
    </submittedName>
</protein>
<sequence length="347" mass="37947">MSTLSPSLTASASQRLVIPARVASGVVICLDYIFTAQDWVSFLGDLGVVADSLGAYQFILHSTILAPYRVPNPPPIDHHLHLREACALSTTTHRRSPQFVLAVVPNDDARRVVQHFGLVQGIATQCISGHQFFGTRGADRLATLADAIYRLNVKLGGRNALQHHLPKSLGRTLILGGAITYAYRKPEPVWHCAIVAAVDCERHRWFTATSLQLTGDHRINDIGALLDRVIDLIGQSVSRVLYVRAAVPPYRIENTVEYVSNAAQASLSRRNAGEPCIAVVVPWGPDEDANSAEDYETVDVASRSYAIPFNEFGHGWDLEALSKYLATLTFNLALDNKPIPIPAPLKC</sequence>
<reference evidence="2" key="1">
    <citation type="journal article" date="2012" name="Science">
        <title>The Paleozoic origin of enzymatic lignin decomposition reconstructed from 31 fungal genomes.</title>
        <authorList>
            <person name="Floudas D."/>
            <person name="Binder M."/>
            <person name="Riley R."/>
            <person name="Barry K."/>
            <person name="Blanchette R.A."/>
            <person name="Henrissat B."/>
            <person name="Martinez A.T."/>
            <person name="Otillar R."/>
            <person name="Spatafora J.W."/>
            <person name="Yadav J.S."/>
            <person name="Aerts A."/>
            <person name="Benoit I."/>
            <person name="Boyd A."/>
            <person name="Carlson A."/>
            <person name="Copeland A."/>
            <person name="Coutinho P.M."/>
            <person name="de Vries R.P."/>
            <person name="Ferreira P."/>
            <person name="Findley K."/>
            <person name="Foster B."/>
            <person name="Gaskell J."/>
            <person name="Glotzer D."/>
            <person name="Gorecki P."/>
            <person name="Heitman J."/>
            <person name="Hesse C."/>
            <person name="Hori C."/>
            <person name="Igarashi K."/>
            <person name="Jurgens J.A."/>
            <person name="Kallen N."/>
            <person name="Kersten P."/>
            <person name="Kohler A."/>
            <person name="Kuees U."/>
            <person name="Kumar T.K.A."/>
            <person name="Kuo A."/>
            <person name="LaButti K."/>
            <person name="Larrondo L.F."/>
            <person name="Lindquist E."/>
            <person name="Ling A."/>
            <person name="Lombard V."/>
            <person name="Lucas S."/>
            <person name="Lundell T."/>
            <person name="Martin R."/>
            <person name="McLaughlin D.J."/>
            <person name="Morgenstern I."/>
            <person name="Morin E."/>
            <person name="Murat C."/>
            <person name="Nagy L.G."/>
            <person name="Nolan M."/>
            <person name="Ohm R.A."/>
            <person name="Patyshakuliyeva A."/>
            <person name="Rokas A."/>
            <person name="Ruiz-Duenas F.J."/>
            <person name="Sabat G."/>
            <person name="Salamov A."/>
            <person name="Samejima M."/>
            <person name="Schmutz J."/>
            <person name="Slot J.C."/>
            <person name="St John F."/>
            <person name="Stenlid J."/>
            <person name="Sun H."/>
            <person name="Sun S."/>
            <person name="Syed K."/>
            <person name="Tsang A."/>
            <person name="Wiebenga A."/>
            <person name="Young D."/>
            <person name="Pisabarro A."/>
            <person name="Eastwood D.C."/>
            <person name="Martin F."/>
            <person name="Cullen D."/>
            <person name="Grigoriev I.V."/>
            <person name="Hibbett D.S."/>
        </authorList>
    </citation>
    <scope>NUCLEOTIDE SEQUENCE [LARGE SCALE GENOMIC DNA]</scope>
    <source>
        <strain evidence="2">TFB10046</strain>
    </source>
</reference>
<proteinExistence type="predicted"/>
<dbReference type="Gene3D" id="3.40.50.2300">
    <property type="match status" value="1"/>
</dbReference>
<organism evidence="1 2">
    <name type="scientific">Auricularia subglabra (strain TFB-10046 / SS5)</name>
    <name type="common">White-rot fungus</name>
    <name type="synonym">Auricularia delicata (strain TFB10046)</name>
    <dbReference type="NCBI Taxonomy" id="717982"/>
    <lineage>
        <taxon>Eukaryota</taxon>
        <taxon>Fungi</taxon>
        <taxon>Dikarya</taxon>
        <taxon>Basidiomycota</taxon>
        <taxon>Agaricomycotina</taxon>
        <taxon>Agaricomycetes</taxon>
        <taxon>Auriculariales</taxon>
        <taxon>Auriculariaceae</taxon>
        <taxon>Auricularia</taxon>
    </lineage>
</organism>